<evidence type="ECO:0000256" key="3">
    <source>
        <dbReference type="ARBA" id="ARBA00022840"/>
    </source>
</evidence>
<protein>
    <submittedName>
        <fullName evidence="6">ATP-dependent carboxylate-amine ligase</fullName>
    </submittedName>
</protein>
<keyword evidence="1 6" id="KW-0436">Ligase</keyword>
<keyword evidence="3 4" id="KW-0067">ATP-binding</keyword>
<dbReference type="Gene3D" id="3.30.470.20">
    <property type="entry name" value="ATP-grasp fold, B domain"/>
    <property type="match status" value="1"/>
</dbReference>
<dbReference type="GO" id="GO:0046872">
    <property type="term" value="F:metal ion binding"/>
    <property type="evidence" value="ECO:0007669"/>
    <property type="project" value="InterPro"/>
</dbReference>
<proteinExistence type="predicted"/>
<dbReference type="InterPro" id="IPR013815">
    <property type="entry name" value="ATP_grasp_subdomain_1"/>
</dbReference>
<feature type="domain" description="ATP-grasp" evidence="5">
    <location>
        <begin position="125"/>
        <end position="302"/>
    </location>
</feature>
<evidence type="ECO:0000313" key="7">
    <source>
        <dbReference type="Proteomes" id="UP000192671"/>
    </source>
</evidence>
<organism evidence="6 7">
    <name type="scientific">Campylobacter concisus</name>
    <dbReference type="NCBI Taxonomy" id="199"/>
    <lineage>
        <taxon>Bacteria</taxon>
        <taxon>Pseudomonadati</taxon>
        <taxon>Campylobacterota</taxon>
        <taxon>Epsilonproteobacteria</taxon>
        <taxon>Campylobacterales</taxon>
        <taxon>Campylobacteraceae</taxon>
        <taxon>Campylobacter</taxon>
    </lineage>
</organism>
<dbReference type="Gene3D" id="3.40.50.20">
    <property type="match status" value="1"/>
</dbReference>
<dbReference type="InterPro" id="IPR052032">
    <property type="entry name" value="ATP-dep_AA_Ligase"/>
</dbReference>
<sequence length="330" mass="38289">MYVIGITGTGSLVGQAIIKSIKKSSFKNELLIGMDYFSDTIGSFWVDKNYVLPDILNKSIKEKDWIENIINIINVEKINILFIGVDFELRLFAKYKLYIEHNTSCIVVVSDEKTIQIADDKYETYKFLKENGLYYPKTYLKEDIKIAINNKDVTFPLIIKPRNGYRSINVFIVSNLKELNDKLEIIPNPIIQEYIGSKDTEYTCGVIVLDNKVKESISLRRDLRDGNTINTYFNINYPKIIKKYIENISSKLNQFGVCNFQLRLDSDGLPKLFEINARHSGTTYIRALYGFNEVEYILEYLLKNREISFKLQEGVVKRYFDEMLVEGSSI</sequence>
<evidence type="ECO:0000256" key="4">
    <source>
        <dbReference type="PROSITE-ProRule" id="PRU00409"/>
    </source>
</evidence>
<name>A0A1X0U4R8_9BACT</name>
<dbReference type="GO" id="GO:0016874">
    <property type="term" value="F:ligase activity"/>
    <property type="evidence" value="ECO:0007669"/>
    <property type="project" value="UniProtKB-KW"/>
</dbReference>
<dbReference type="Proteomes" id="UP000192671">
    <property type="component" value="Unassembled WGS sequence"/>
</dbReference>
<dbReference type="InterPro" id="IPR011761">
    <property type="entry name" value="ATP-grasp"/>
</dbReference>
<dbReference type="RefSeq" id="WP_107695727.1">
    <property type="nucleotide sequence ID" value="NZ_PIRO01000001.1"/>
</dbReference>
<dbReference type="NCBIfam" id="NF009402">
    <property type="entry name" value="PRK12767.1-1"/>
    <property type="match status" value="1"/>
</dbReference>
<dbReference type="SUPFAM" id="SSF56059">
    <property type="entry name" value="Glutathione synthetase ATP-binding domain-like"/>
    <property type="match status" value="1"/>
</dbReference>
<keyword evidence="2 4" id="KW-0547">Nucleotide-binding</keyword>
<dbReference type="AlphaFoldDB" id="A0A1X0U4R8"/>
<dbReference type="Gene3D" id="3.30.1490.20">
    <property type="entry name" value="ATP-grasp fold, A domain"/>
    <property type="match status" value="1"/>
</dbReference>
<evidence type="ECO:0000256" key="2">
    <source>
        <dbReference type="ARBA" id="ARBA00022741"/>
    </source>
</evidence>
<dbReference type="PANTHER" id="PTHR43585">
    <property type="entry name" value="FUMIPYRROLE BIOSYNTHESIS PROTEIN C"/>
    <property type="match status" value="1"/>
</dbReference>
<dbReference type="PROSITE" id="PS50975">
    <property type="entry name" value="ATP_GRASP"/>
    <property type="match status" value="1"/>
</dbReference>
<evidence type="ECO:0000259" key="5">
    <source>
        <dbReference type="PROSITE" id="PS50975"/>
    </source>
</evidence>
<dbReference type="GO" id="GO:0005524">
    <property type="term" value="F:ATP binding"/>
    <property type="evidence" value="ECO:0007669"/>
    <property type="project" value="UniProtKB-UniRule"/>
</dbReference>
<dbReference type="PANTHER" id="PTHR43585:SF2">
    <property type="entry name" value="ATP-GRASP ENZYME FSQD"/>
    <property type="match status" value="1"/>
</dbReference>
<evidence type="ECO:0000256" key="1">
    <source>
        <dbReference type="ARBA" id="ARBA00022598"/>
    </source>
</evidence>
<dbReference type="Pfam" id="PF15632">
    <property type="entry name" value="ATPgrasp_Ter"/>
    <property type="match status" value="1"/>
</dbReference>
<comment type="caution">
    <text evidence="6">The sequence shown here is derived from an EMBL/GenBank/DDBJ whole genome shotgun (WGS) entry which is preliminary data.</text>
</comment>
<dbReference type="EMBL" id="LVWL01000004">
    <property type="protein sequence ID" value="ORI09852.1"/>
    <property type="molecule type" value="Genomic_DNA"/>
</dbReference>
<evidence type="ECO:0000313" key="6">
    <source>
        <dbReference type="EMBL" id="ORI09852.1"/>
    </source>
</evidence>
<accession>A0A1X0U4R8</accession>
<gene>
    <name evidence="6" type="ORF">A3835_09045</name>
</gene>
<reference evidence="6 7" key="1">
    <citation type="journal article" date="2017" name="Gene Rep">
        <title>The ribosomal RNA operon (rrn) of Campylobacter concisus supports molecular typing to genomospecies level.</title>
        <authorList>
            <person name="Huq M."/>
            <person name="Van T.T.H."/>
            <person name="Gurtler V."/>
            <person name="Elshagmani E."/>
            <person name="Allemailem K.S."/>
            <person name="Smooker P.M."/>
            <person name="Istivan T.S."/>
        </authorList>
    </citation>
    <scope>NUCLEOTIDE SEQUENCE [LARGE SCALE GENOMIC DNA]</scope>
    <source>
        <strain evidence="6 7">RCH 26</strain>
    </source>
</reference>